<dbReference type="Gene3D" id="1.10.275.20">
    <property type="entry name" value="Choline/Carnitine o-acyltransferase"/>
    <property type="match status" value="1"/>
</dbReference>
<dbReference type="InterPro" id="IPR036291">
    <property type="entry name" value="NAD(P)-bd_dom_sf"/>
</dbReference>
<dbReference type="InterPro" id="IPR036736">
    <property type="entry name" value="ACP-like_sf"/>
</dbReference>
<feature type="active site" description="Proton donor; for dehydratase activity" evidence="11">
    <location>
        <position position="1170"/>
    </location>
</feature>
<dbReference type="Pfam" id="PF00755">
    <property type="entry name" value="Carn_acyltransf"/>
    <property type="match status" value="2"/>
</dbReference>
<evidence type="ECO:0000259" key="12">
    <source>
        <dbReference type="PROSITE" id="PS50075"/>
    </source>
</evidence>
<dbReference type="InterPro" id="IPR020841">
    <property type="entry name" value="PKS_Beta-ketoAc_synthase_dom"/>
</dbReference>
<dbReference type="InterPro" id="IPR049551">
    <property type="entry name" value="PKS_DH_C"/>
</dbReference>
<dbReference type="Pfam" id="PF16197">
    <property type="entry name" value="KAsynt_C_assoc"/>
    <property type="match status" value="1"/>
</dbReference>
<dbReference type="CDD" id="cd00833">
    <property type="entry name" value="PKS"/>
    <property type="match status" value="1"/>
</dbReference>
<dbReference type="Pfam" id="PF13602">
    <property type="entry name" value="ADH_zinc_N_2"/>
    <property type="match status" value="1"/>
</dbReference>
<feature type="active site" description="Proton acceptor; for dehydratase activity" evidence="11">
    <location>
        <position position="976"/>
    </location>
</feature>
<dbReference type="SMART" id="SM00826">
    <property type="entry name" value="PKS_DH"/>
    <property type="match status" value="1"/>
</dbReference>
<dbReference type="InterPro" id="IPR032821">
    <property type="entry name" value="PKS_assoc"/>
</dbReference>
<evidence type="ECO:0000256" key="9">
    <source>
        <dbReference type="ARBA" id="ARBA00023315"/>
    </source>
</evidence>
<dbReference type="SUPFAM" id="SSF52151">
    <property type="entry name" value="FabD/lysophospholipase-like"/>
    <property type="match status" value="1"/>
</dbReference>
<dbReference type="InterPro" id="IPR049552">
    <property type="entry name" value="PKS_DH_N"/>
</dbReference>
<dbReference type="InterPro" id="IPR020807">
    <property type="entry name" value="PKS_DH"/>
</dbReference>
<dbReference type="InterPro" id="IPR009081">
    <property type="entry name" value="PP-bd_ACP"/>
</dbReference>
<dbReference type="InterPro" id="IPR013154">
    <property type="entry name" value="ADH-like_N"/>
</dbReference>
<dbReference type="PROSITE" id="PS00440">
    <property type="entry name" value="ACYLTRANSF_C_2"/>
    <property type="match status" value="1"/>
</dbReference>
<organism evidence="15 16">
    <name type="scientific">Aspergillus ustus</name>
    <dbReference type="NCBI Taxonomy" id="40382"/>
    <lineage>
        <taxon>Eukaryota</taxon>
        <taxon>Fungi</taxon>
        <taxon>Dikarya</taxon>
        <taxon>Ascomycota</taxon>
        <taxon>Pezizomycotina</taxon>
        <taxon>Eurotiomycetes</taxon>
        <taxon>Eurotiomycetidae</taxon>
        <taxon>Eurotiales</taxon>
        <taxon>Aspergillaceae</taxon>
        <taxon>Aspergillus</taxon>
        <taxon>Aspergillus subgen. Nidulantes</taxon>
    </lineage>
</organism>
<dbReference type="InterPro" id="IPR042231">
    <property type="entry name" value="Cho/carn_acyl_trans_2"/>
</dbReference>
<dbReference type="SUPFAM" id="SSF52777">
    <property type="entry name" value="CoA-dependent acyltransferases"/>
    <property type="match status" value="2"/>
</dbReference>
<evidence type="ECO:0000256" key="2">
    <source>
        <dbReference type="ARBA" id="ARBA00022448"/>
    </source>
</evidence>
<dbReference type="InterPro" id="IPR042104">
    <property type="entry name" value="PKS_dehydratase_sf"/>
</dbReference>
<dbReference type="EMBL" id="JOMC01000068">
    <property type="protein sequence ID" value="KIA75612.1"/>
    <property type="molecule type" value="Genomic_DNA"/>
</dbReference>
<dbReference type="InterPro" id="IPR011032">
    <property type="entry name" value="GroES-like_sf"/>
</dbReference>
<dbReference type="Pfam" id="PF23297">
    <property type="entry name" value="ACP_SdgA_C"/>
    <property type="match status" value="1"/>
</dbReference>
<accession>A0A0C1E255</accession>
<dbReference type="InterPro" id="IPR023213">
    <property type="entry name" value="CAT-like_dom_sf"/>
</dbReference>
<feature type="region of interest" description="N-terminal hotdog fold" evidence="11">
    <location>
        <begin position="944"/>
        <end position="1075"/>
    </location>
</feature>
<dbReference type="InterPro" id="IPR014043">
    <property type="entry name" value="Acyl_transferase_dom"/>
</dbReference>
<dbReference type="Pfam" id="PF00109">
    <property type="entry name" value="ketoacyl-synt"/>
    <property type="match status" value="1"/>
</dbReference>
<dbReference type="Gene3D" id="3.30.559.70">
    <property type="entry name" value="Choline/Carnitine o-acyltransferase, domain 2"/>
    <property type="match status" value="1"/>
</dbReference>
<evidence type="ECO:0000256" key="1">
    <source>
        <dbReference type="ARBA" id="ARBA00005232"/>
    </source>
</evidence>
<dbReference type="InterPro" id="IPR042572">
    <property type="entry name" value="Carn_acyl_trans_N"/>
</dbReference>
<keyword evidence="6" id="KW-0276">Fatty acid metabolism</keyword>
<name>A0A0C1E255_ASPUT</name>
<evidence type="ECO:0000259" key="14">
    <source>
        <dbReference type="PROSITE" id="PS52019"/>
    </source>
</evidence>
<dbReference type="SUPFAM" id="SSF53901">
    <property type="entry name" value="Thiolase-like"/>
    <property type="match status" value="1"/>
</dbReference>
<dbReference type="Gene3D" id="1.10.1200.10">
    <property type="entry name" value="ACP-like"/>
    <property type="match status" value="1"/>
</dbReference>
<feature type="domain" description="PKS/mFAS DH" evidence="14">
    <location>
        <begin position="944"/>
        <end position="1260"/>
    </location>
</feature>
<dbReference type="SMART" id="SM00827">
    <property type="entry name" value="PKS_AT"/>
    <property type="match status" value="1"/>
</dbReference>
<dbReference type="InterPro" id="IPR050091">
    <property type="entry name" value="PKS_NRPS_Biosynth_Enz"/>
</dbReference>
<dbReference type="SMART" id="SM00825">
    <property type="entry name" value="PKS_KS"/>
    <property type="match status" value="1"/>
</dbReference>
<dbReference type="Gene3D" id="3.30.559.10">
    <property type="entry name" value="Chloramphenicol acetyltransferase-like domain"/>
    <property type="match status" value="1"/>
</dbReference>
<dbReference type="Pfam" id="PF21089">
    <property type="entry name" value="PKS_DH_N"/>
    <property type="match status" value="1"/>
</dbReference>
<dbReference type="PROSITE" id="PS52019">
    <property type="entry name" value="PKS_MFAS_DH"/>
    <property type="match status" value="1"/>
</dbReference>
<reference evidence="15 16" key="1">
    <citation type="submission" date="2014-11" db="EMBL/GenBank/DDBJ databases">
        <title>Genomics derived discovery of secondary metabolites biosynthetic gene clusters in Aspergillus ustus.</title>
        <authorList>
            <person name="Pi B."/>
            <person name="Dai F."/>
            <person name="Song X."/>
            <person name="Zhu C."/>
            <person name="Li H."/>
            <person name="Yu D."/>
        </authorList>
    </citation>
    <scope>NUCLEOTIDE SEQUENCE [LARGE SCALE GENOMIC DNA]</scope>
    <source>
        <strain evidence="15 16">3.3904</strain>
    </source>
</reference>
<dbReference type="GO" id="GO:0031177">
    <property type="term" value="F:phosphopantetheine binding"/>
    <property type="evidence" value="ECO:0007669"/>
    <property type="project" value="InterPro"/>
</dbReference>
<keyword evidence="4" id="KW-0597">Phosphoprotein</keyword>
<keyword evidence="2" id="KW-0813">Transport</keyword>
<dbReference type="InterPro" id="IPR039551">
    <property type="entry name" value="Cho/carn_acyl_trans"/>
</dbReference>
<dbReference type="InterPro" id="IPR049900">
    <property type="entry name" value="PKS_mFAS_DH"/>
</dbReference>
<dbReference type="SUPFAM" id="SSF55048">
    <property type="entry name" value="Probable ACP-binding domain of malonyl-CoA ACP transacylase"/>
    <property type="match status" value="1"/>
</dbReference>
<dbReference type="Pfam" id="PF02801">
    <property type="entry name" value="Ketoacyl-synt_C"/>
    <property type="match status" value="1"/>
</dbReference>
<feature type="domain" description="Carrier" evidence="12">
    <location>
        <begin position="2090"/>
        <end position="2167"/>
    </location>
</feature>
<evidence type="ECO:0000256" key="7">
    <source>
        <dbReference type="ARBA" id="ARBA00023098"/>
    </source>
</evidence>
<feature type="domain" description="Ketosynthase family 3 (KS3)" evidence="13">
    <location>
        <begin position="4"/>
        <end position="432"/>
    </location>
</feature>
<dbReference type="SUPFAM" id="SSF50129">
    <property type="entry name" value="GroES-like"/>
    <property type="match status" value="1"/>
</dbReference>
<dbReference type="Gene3D" id="3.10.129.110">
    <property type="entry name" value="Polyketide synthase dehydratase"/>
    <property type="match status" value="1"/>
</dbReference>
<dbReference type="PROSITE" id="PS52004">
    <property type="entry name" value="KS3_2"/>
    <property type="match status" value="1"/>
</dbReference>
<dbReference type="CDD" id="cd05195">
    <property type="entry name" value="enoyl_red"/>
    <property type="match status" value="1"/>
</dbReference>
<keyword evidence="16" id="KW-1185">Reference proteome</keyword>
<evidence type="ECO:0000256" key="5">
    <source>
        <dbReference type="ARBA" id="ARBA00022679"/>
    </source>
</evidence>
<keyword evidence="9" id="KW-0012">Acyltransferase</keyword>
<evidence type="ECO:0000256" key="10">
    <source>
        <dbReference type="PIRSR" id="PIRSR600542-1"/>
    </source>
</evidence>
<evidence type="ECO:0000256" key="6">
    <source>
        <dbReference type="ARBA" id="ARBA00022832"/>
    </source>
</evidence>
<dbReference type="InterPro" id="IPR001227">
    <property type="entry name" value="Ac_transferase_dom_sf"/>
</dbReference>
<dbReference type="SUPFAM" id="SSF51735">
    <property type="entry name" value="NAD(P)-binding Rossmann-fold domains"/>
    <property type="match status" value="1"/>
</dbReference>
<dbReference type="InterPro" id="IPR016036">
    <property type="entry name" value="Malonyl_transacylase_ACP-bd"/>
</dbReference>
<evidence type="ECO:0000256" key="4">
    <source>
        <dbReference type="ARBA" id="ARBA00022553"/>
    </source>
</evidence>
<proteinExistence type="inferred from homology"/>
<dbReference type="InterPro" id="IPR016039">
    <property type="entry name" value="Thiolase-like"/>
</dbReference>
<evidence type="ECO:0000256" key="8">
    <source>
        <dbReference type="ARBA" id="ARBA00023268"/>
    </source>
</evidence>
<feature type="active site" description="Proton acceptor" evidence="10">
    <location>
        <position position="2519"/>
    </location>
</feature>
<dbReference type="Gene3D" id="3.40.366.10">
    <property type="entry name" value="Malonyl-Coenzyme A Acyl Carrier Protein, domain 2"/>
    <property type="match status" value="1"/>
</dbReference>
<dbReference type="SMART" id="SM00823">
    <property type="entry name" value="PKS_PP"/>
    <property type="match status" value="1"/>
</dbReference>
<evidence type="ECO:0000313" key="15">
    <source>
        <dbReference type="EMBL" id="KIA75612.1"/>
    </source>
</evidence>
<dbReference type="GO" id="GO:0006633">
    <property type="term" value="P:fatty acid biosynthetic process"/>
    <property type="evidence" value="ECO:0007669"/>
    <property type="project" value="TreeGrafter"/>
</dbReference>
<dbReference type="InterPro" id="IPR014031">
    <property type="entry name" value="Ketoacyl_synth_C"/>
</dbReference>
<dbReference type="Pfam" id="PF00698">
    <property type="entry name" value="Acyl_transf_1"/>
    <property type="match status" value="1"/>
</dbReference>
<protein>
    <submittedName>
        <fullName evidence="15">Uncharacterized protein</fullName>
    </submittedName>
</protein>
<evidence type="ECO:0000256" key="3">
    <source>
        <dbReference type="ARBA" id="ARBA00022450"/>
    </source>
</evidence>
<feature type="region of interest" description="C-terminal hotdog fold" evidence="11">
    <location>
        <begin position="1105"/>
        <end position="1260"/>
    </location>
</feature>
<dbReference type="Gene3D" id="3.40.47.10">
    <property type="match status" value="1"/>
</dbReference>
<evidence type="ECO:0000259" key="13">
    <source>
        <dbReference type="PROSITE" id="PS52004"/>
    </source>
</evidence>
<comment type="similarity">
    <text evidence="1">Belongs to the carnitine/choline acetyltransferase family.</text>
</comment>
<dbReference type="GO" id="GO:0004312">
    <property type="term" value="F:fatty acid synthase activity"/>
    <property type="evidence" value="ECO:0007669"/>
    <property type="project" value="TreeGrafter"/>
</dbReference>
<dbReference type="InterPro" id="IPR020843">
    <property type="entry name" value="ER"/>
</dbReference>
<keyword evidence="8" id="KW-0511">Multifunctional enzyme</keyword>
<dbReference type="Gene3D" id="3.90.180.10">
    <property type="entry name" value="Medium-chain alcohol dehydrogenases, catalytic domain"/>
    <property type="match status" value="1"/>
</dbReference>
<dbReference type="GO" id="GO:0016406">
    <property type="term" value="F:carnitine O-acyltransferase activity"/>
    <property type="evidence" value="ECO:0007669"/>
    <property type="project" value="UniProtKB-ARBA"/>
</dbReference>
<keyword evidence="7" id="KW-0443">Lipid metabolism</keyword>
<gene>
    <name evidence="15" type="ORF">HK57_00600</name>
</gene>
<dbReference type="PANTHER" id="PTHR43775">
    <property type="entry name" value="FATTY ACID SYNTHASE"/>
    <property type="match status" value="1"/>
</dbReference>
<dbReference type="SMART" id="SM00829">
    <property type="entry name" value="PKS_ER"/>
    <property type="match status" value="1"/>
</dbReference>
<dbReference type="GO" id="GO:0016491">
    <property type="term" value="F:oxidoreductase activity"/>
    <property type="evidence" value="ECO:0007669"/>
    <property type="project" value="InterPro"/>
</dbReference>
<keyword evidence="3" id="KW-0596">Phosphopantetheine</keyword>
<dbReference type="PANTHER" id="PTHR43775:SF22">
    <property type="entry name" value="SYNTHASE, PUTATIVE (JCVI)-RELATED"/>
    <property type="match status" value="1"/>
</dbReference>
<dbReference type="PROSITE" id="PS50075">
    <property type="entry name" value="CARRIER"/>
    <property type="match status" value="1"/>
</dbReference>
<keyword evidence="5" id="KW-0808">Transferase</keyword>
<dbReference type="SUPFAM" id="SSF47336">
    <property type="entry name" value="ACP-like"/>
    <property type="match status" value="1"/>
</dbReference>
<dbReference type="Pfam" id="PF08240">
    <property type="entry name" value="ADH_N"/>
    <property type="match status" value="1"/>
</dbReference>
<sequence>MSIPEPIAIIGLSCRFPGGADTPDKLWDIISNGEQCWSDVPPSRYNQHAFHHPDPDARGTHNALGGHFLSQDISAFDAPFFGIPAAEAAAIDPQQRLLLEVSYEALENAGLSAESVRGSQTGVYVALVSRDYDRQVYKDPSQIPKHHLTGCGDATACGRISYVFDLKGPCMALDTGCSGGMIALHLACQALRAGEADAAIVGGTNLLLGPDMTIAMSALHMINENGRCYPFDSRGSGYGRAEGVAALVVKRLADAVRDGDPIRAVIRNSGVNQDGKTNGILLPSSESQQQLAASLYRQAGINPRDVSYVEAHGTGTQAGDLAEVTSIKSVFVGTTEQRERPLFLGSIKANLGHSESTSGLAGVIKSVMALERAVIPPLAGLETLKPDLVPLIDGSGILIPQASYPWPHQGPRLASVNSFGFGGSNAHVILESAPLVYTNGTTNGYHSPTIGARILPGDSIDVETDHGLDKKENPLLFAFSAKSKASLDESIRNARAWCLTHGASYTKRKSLAKTLSLRRSVFKWRSSITASSYPDLLSALEKSHSSKATANPQVAFLFTGQGAQYAMMGRELIQKENTFSHSLHRSQQILADLGASWNLIDELLREESESRINSSELSQPATTAIQIALVDMLADLDLKPSAVLGHSSGEVAAAYAAGILDHNEALTIAYHKGFVAGWCKETSLPKGAMLAVGLGETEALKYVQRGQLGRCTVACINSPSSVTLSGDEDAIAEVQKLLNHDSVFNRRLKVDIAYHSHHMTAVSDKFYDCIRSVSARSAHETTRFFSSVTGSQITSPLDASYWVDNLVSQVRFAPALEEMTKALCGSESENLALLEIGPHSALQGPIRQIMNGAANTPAKWSYTPSLVRNKDAHMAALELMGSVYEQGVSARPITSFSQLDAGSRTQLPVLTNLPPYPWDHSESNHYWHESRLSKEYRLREYPPHDLCGLRLTGTSTIEPVFRQILSVDELPWLQEHIIDGFALYPGSAFLCMGIEALRQVSRDRGEQREIAKFGFRDVAFSKALVVPDSPGNIEVLLSLRPSTAEWEEFRITSVGAEGGWSEHCKGYIRAEFQGTAGGDEDEFHQQGIPDSVAGKSLELVTQSCQERVASSEIYSDMRKNGIDYGENFTIINDLQLGDHKALGHLRVPDIRRVMPSHHMQPHIIHPATFDAFMHIALPLYHRHCSQGPVMLTSIGEVSVSAGLLNSPGDELMAACQLTEAARRHGSVDVSIFQHDAEGNPVEVASLKRQDFRAIGEGSSEKPSMAASDLPPPCYNMNWVAVVSDDAPAPNGRSINSQNVNVFCIPETPPMLALVKDMHSYLNTEKISEGFAVATNGDVASPSSINVVFINGLDGPLAIDHLVPLLSKHKRVLLVITSPEHSSSGTDQVLSAAGLARVWQQETEGSFVVSLDYQDTLPSEKTTLHNAVTEVLHRSFTTPDGDDSPVDREYMYRDGSLLIPRLEPDTAANQWLTANATGEALTASAAFHDGDRRLELDFKTPGLFDSAVFVPGPDKLALRQVGPGEVLVKVYAHGVNAIDISVALDRADPKEKMLGEFSGVVVEVGEECQDLYKPGDRVCGWGARPYTNLAIVKQHLVDRLDESISFAQGASIPVAFLTAMYALDAIARLEPGQSVLVHGAAGALGQAAIAIAHYMAVDIYATVDSQEEKQRLVEQGGIIDSRIFSTRSKALKSAILQLTRGEGVDVILDCSSGGLLDESEQIVADGGYVIDLAGSKAPQSVVQKSSRNVTFVSVNLQLLAARRPRQVEKLFSKVMALYNAAKLKPIMPLVTMSLADIGSAFRLIHSQRCSGKVVLEADETTFVMQTVPPPQPPVLTEEAIYAVIGGSPALNHALCTFLEERGAGQVVSVLESIEDTNQNGPDFARFQQITFDRWEELPFAISSQTESRLKGIIHVEQMPGRRPLIDTTFEELSLNSNRMHESRAAIQNVAARSNMDFYITLAPSAGVLGSAGHGMYATGSPLDAPTAPRCLTVRLGSIEEVGTWDSEAGSTGSITLEEVHNILDYSITAVANQDGEACRDLVTGLTQAACPRTNPIFNAVHEAANETAAQQTQSSSTRIDEQIDSAESMDEVHRIVLDAAVAQLSSFLAMDEDDINKNVSIANLGLDSLLAIEFKNWLVRTTQAPVQTSEVLDAPSLLQLVELVMKRSKLVHKANGASDVASGMVKVNGIPNGVSIAETSVPDTIPPPLPIPDLNLIMERHLMYLRALATDSEYETTLALAADFQAPGSMGRRLYDRLKALRAANPETWYHDLYLRNQYLARNGTLAPYMAFFFSHPLLESSSSHSQAERAALVASTVIRYKVRLEKGEIQPRIVNEQPLCMDLYKYLFDTTREPTAGLDKIVQYPGSGYFVVLRRGQVYKVGLDEVDRLERIFDQILVDSAESEVDWVGVLTTDDRINWAKVPHHWNSPHQFNCNGAVLIHSLKPQNRQAFIDDSPENEAYIRTIEQSAFVVSLDDSSPETPEERGRDFQFSNGSNRWHDKPLHFIITANGVSGILGDHTGLDATTVHDMNVEIADVIRQHRPQPNGNTAYTNGTTSEADPIILERITHSPLQPSTQSRIEHLRASYTTATTTREHRYPARNPYGAALMQQHKIPPNSGIQLLIQLAGRYYFGYTPPCWETVLQSNFATGRVELNQVVSVQVAAFINAAVALDENVNGNDNGNDDSTTSLRELRKLFVEAARAHSSSVLACTRIGGSDRFLSVLRDIVDRENGEEVPGLFLDPVFVRARPRKFISNCFATGMAENGCVLRDKEGVWLHYEVEPAGAKFSIVGPTGQTERFAECLVRAAEKVRAIVEAV</sequence>
<dbReference type="Proteomes" id="UP000053475">
    <property type="component" value="Unassembled WGS sequence"/>
</dbReference>
<dbReference type="InterPro" id="IPR000542">
    <property type="entry name" value="Carn_acyl_trans"/>
</dbReference>
<evidence type="ECO:0000313" key="16">
    <source>
        <dbReference type="Proteomes" id="UP000053475"/>
    </source>
</evidence>
<evidence type="ECO:0000256" key="11">
    <source>
        <dbReference type="PROSITE-ProRule" id="PRU01363"/>
    </source>
</evidence>
<dbReference type="InterPro" id="IPR016035">
    <property type="entry name" value="Acyl_Trfase/lysoPLipase"/>
</dbReference>
<dbReference type="InterPro" id="IPR014030">
    <property type="entry name" value="Ketoacyl_synth_N"/>
</dbReference>
<dbReference type="InterPro" id="IPR020806">
    <property type="entry name" value="PKS_PP-bd"/>
</dbReference>
<dbReference type="GO" id="GO:0044550">
    <property type="term" value="P:secondary metabolite biosynthetic process"/>
    <property type="evidence" value="ECO:0007669"/>
    <property type="project" value="UniProtKB-ARBA"/>
</dbReference>
<comment type="caution">
    <text evidence="15">The sequence shown here is derived from an EMBL/GenBank/DDBJ whole genome shotgun (WGS) entry which is preliminary data.</text>
</comment>
<dbReference type="Pfam" id="PF14765">
    <property type="entry name" value="PS-DH"/>
    <property type="match status" value="1"/>
</dbReference>